<comment type="caution">
    <text evidence="1">The sequence shown here is derived from an EMBL/GenBank/DDBJ whole genome shotgun (WGS) entry which is preliminary data.</text>
</comment>
<protein>
    <submittedName>
        <fullName evidence="1">Uncharacterized protein</fullName>
    </submittedName>
</protein>
<name>A0A8H3AU02_9AGAM</name>
<dbReference type="EMBL" id="CAJMWW010000093">
    <property type="protein sequence ID" value="CAE6440619.1"/>
    <property type="molecule type" value="Genomic_DNA"/>
</dbReference>
<evidence type="ECO:0000313" key="2">
    <source>
        <dbReference type="Proteomes" id="UP000663841"/>
    </source>
</evidence>
<evidence type="ECO:0000313" key="1">
    <source>
        <dbReference type="EMBL" id="CAE6440619.1"/>
    </source>
</evidence>
<dbReference type="Proteomes" id="UP000663841">
    <property type="component" value="Unassembled WGS sequence"/>
</dbReference>
<dbReference type="AlphaFoldDB" id="A0A8H3AU02"/>
<sequence length="186" mass="21434">MQCSSACPARKSVADLISNANATMKMDLKWTEDWMKCLASFLDSEYDRLKRALRAEMVSIWVQDWSPRPPTILLRKSNALELTTRGTLEPEPTTKSDPMRNWWKQGTPHALYDSSSLVELDSYFKELTRAHGARVEQYKIWLKCTGDEVSNDICDTKEAIWGVIKSHVERTVWGLRIDPIEFSLIH</sequence>
<gene>
    <name evidence="1" type="ORF">RDB_LOCUS95385</name>
</gene>
<organism evidence="1 2">
    <name type="scientific">Rhizoctonia solani</name>
    <dbReference type="NCBI Taxonomy" id="456999"/>
    <lineage>
        <taxon>Eukaryota</taxon>
        <taxon>Fungi</taxon>
        <taxon>Dikarya</taxon>
        <taxon>Basidiomycota</taxon>
        <taxon>Agaricomycotina</taxon>
        <taxon>Agaricomycetes</taxon>
        <taxon>Cantharellales</taxon>
        <taxon>Ceratobasidiaceae</taxon>
        <taxon>Rhizoctonia</taxon>
    </lineage>
</organism>
<proteinExistence type="predicted"/>
<reference evidence="1" key="1">
    <citation type="submission" date="2021-01" db="EMBL/GenBank/DDBJ databases">
        <authorList>
            <person name="Kaushik A."/>
        </authorList>
    </citation>
    <scope>NUCLEOTIDE SEQUENCE</scope>
    <source>
        <strain evidence="1">AG3-T5</strain>
    </source>
</reference>
<accession>A0A8H3AU02</accession>